<dbReference type="RefSeq" id="WP_216374134.1">
    <property type="nucleotide sequence ID" value="NZ_JAGRYT010000002.1"/>
</dbReference>
<sequence length="151" mass="16424">MNNLSKADISEQLQSLVTAAHQLACSLDIGDERIEAFELYEALRRLQRLATAVEIIKQAAPHMLADESLKDPGGALCGKVRAVPDGWVMVPKVPGQAHLNSIAMRYRHDFYLLNDAQKDSALAIARQMYEECSGQGFFAIAAAPKPDGSNG</sequence>
<reference evidence="1 2" key="1">
    <citation type="submission" date="2021-04" db="EMBL/GenBank/DDBJ databases">
        <authorList>
            <person name="Seiffert S.N."/>
        </authorList>
    </citation>
    <scope>NUCLEOTIDE SEQUENCE [LARGE SCALE GENOMIC DNA]</scope>
    <source>
        <strain evidence="1 2">1</strain>
    </source>
</reference>
<keyword evidence="2" id="KW-1185">Reference proteome</keyword>
<dbReference type="Proteomes" id="UP000686327">
    <property type="component" value="Unassembled WGS sequence"/>
</dbReference>
<reference evidence="2" key="2">
    <citation type="submission" date="2023-07" db="EMBL/GenBank/DDBJ databases">
        <title>Cedecea davisae an AmpC producer and its therapeutic implications.</title>
        <authorList>
            <person name="Notter J."/>
        </authorList>
    </citation>
    <scope>NUCLEOTIDE SEQUENCE [LARGE SCALE GENOMIC DNA]</scope>
    <source>
        <strain evidence="2">1</strain>
    </source>
</reference>
<accession>A0ABS6DB10</accession>
<protein>
    <submittedName>
        <fullName evidence="1">Uncharacterized protein</fullName>
    </submittedName>
</protein>
<proteinExistence type="predicted"/>
<organism evidence="1 2">
    <name type="scientific">Cedecea davisae</name>
    <dbReference type="NCBI Taxonomy" id="158484"/>
    <lineage>
        <taxon>Bacteria</taxon>
        <taxon>Pseudomonadati</taxon>
        <taxon>Pseudomonadota</taxon>
        <taxon>Gammaproteobacteria</taxon>
        <taxon>Enterobacterales</taxon>
        <taxon>Enterobacteriaceae</taxon>
        <taxon>Cedecea</taxon>
    </lineage>
</organism>
<evidence type="ECO:0000313" key="2">
    <source>
        <dbReference type="Proteomes" id="UP000686327"/>
    </source>
</evidence>
<dbReference type="EMBL" id="JAGRYU010000001">
    <property type="protein sequence ID" value="MBU4680398.1"/>
    <property type="molecule type" value="Genomic_DNA"/>
</dbReference>
<comment type="caution">
    <text evidence="1">The sequence shown here is derived from an EMBL/GenBank/DDBJ whole genome shotgun (WGS) entry which is preliminary data.</text>
</comment>
<name>A0ABS6DB10_9ENTR</name>
<gene>
    <name evidence="1" type="ORF">KC222_00020</name>
</gene>
<evidence type="ECO:0000313" key="1">
    <source>
        <dbReference type="EMBL" id="MBU4680398.1"/>
    </source>
</evidence>